<evidence type="ECO:0000313" key="2">
    <source>
        <dbReference type="Proteomes" id="UP001148629"/>
    </source>
</evidence>
<organism evidence="1 2">
    <name type="scientific">Fusarium decemcellulare</name>
    <dbReference type="NCBI Taxonomy" id="57161"/>
    <lineage>
        <taxon>Eukaryota</taxon>
        <taxon>Fungi</taxon>
        <taxon>Dikarya</taxon>
        <taxon>Ascomycota</taxon>
        <taxon>Pezizomycotina</taxon>
        <taxon>Sordariomycetes</taxon>
        <taxon>Hypocreomycetidae</taxon>
        <taxon>Hypocreales</taxon>
        <taxon>Nectriaceae</taxon>
        <taxon>Fusarium</taxon>
        <taxon>Fusarium decemcellulare species complex</taxon>
    </lineage>
</organism>
<keyword evidence="2" id="KW-1185">Reference proteome</keyword>
<protein>
    <submittedName>
        <fullName evidence="1">Uncharacterized protein</fullName>
    </submittedName>
</protein>
<gene>
    <name evidence="1" type="ORF">NM208_g1713</name>
</gene>
<dbReference type="Proteomes" id="UP001148629">
    <property type="component" value="Unassembled WGS sequence"/>
</dbReference>
<accession>A0ACC1SV83</accession>
<dbReference type="EMBL" id="JANRMS010000092">
    <property type="protein sequence ID" value="KAJ3547034.1"/>
    <property type="molecule type" value="Genomic_DNA"/>
</dbReference>
<comment type="caution">
    <text evidence="1">The sequence shown here is derived from an EMBL/GenBank/DDBJ whole genome shotgun (WGS) entry which is preliminary data.</text>
</comment>
<sequence>MNEDTAGVGAIADVANIALFGLKLSNTLEILLEGYSTMTRKDLSEFLSHLYSTAESLRTIHELLEKDDDATVPIFREAGRREISRIATICQKIYSIIVWMLNTASESFGKDSKRPQMSVDALTKLPLKLTKLGSRRALSPENLDWMGVARCQMELKRYKFDLVLLHLLGQIAEYQLQHPTRVTGSFEEEQALRNVAEKVARRRARYTAWFEQKLATMDCHDTNSAVSQSQESLQSGDNASISMTEPCDEETSPPSQDGTIKIACALGHVDLEDNKDDSPKQETSSEEVVSVAPSSPKTLVNLDPVDLPQPSMSSLSISKIKDEAQDSTKDGTKDDIENPVSKADSTQATGPRSRLIPAWIRRLFSGGSSAGSEDDELEAVLLELVVSFDKKPKKTLMRLEMDSEQVKDSLARLAKRRLPWRQDRLMDQYKSLEPRVRKEVDEAVKTAKKWTTKSKDWIAIDMVTPSAQQDKTRILANPFDVSMILFFRVGKEVEPLHVTDWIDRELNLPYEHCRTWEATQSILLNMAGRSIYAKNLISSGQFDICTLDGTVITRDTWVTSVRPGMNLKIRKWYGPPPGMVPPGVTPPKSWGMPIRNTVSVSSRASTSSTSVSTASTSNEEKLAAASREIEALLSSDGNWTRTTATAKLGLGELLVMWTYAPDTHVEDHTDSDSTDSWCSTTYSSSEVED</sequence>
<proteinExistence type="predicted"/>
<evidence type="ECO:0000313" key="1">
    <source>
        <dbReference type="EMBL" id="KAJ3547034.1"/>
    </source>
</evidence>
<reference evidence="1" key="1">
    <citation type="submission" date="2022-08" db="EMBL/GenBank/DDBJ databases">
        <title>Genome Sequence of Fusarium decemcellulare.</title>
        <authorList>
            <person name="Buettner E."/>
        </authorList>
    </citation>
    <scope>NUCLEOTIDE SEQUENCE</scope>
    <source>
        <strain evidence="1">Babe19</strain>
    </source>
</reference>
<name>A0ACC1SV83_9HYPO</name>